<evidence type="ECO:0000256" key="2">
    <source>
        <dbReference type="ARBA" id="ARBA00004728"/>
    </source>
</evidence>
<feature type="domain" description="Phospholipid/glycerol acyltransferase" evidence="11">
    <location>
        <begin position="69"/>
        <end position="183"/>
    </location>
</feature>
<comment type="domain">
    <text evidence="9">The HXXXXD motif is essential for acyltransferase activity and may constitute the binding site for the phosphate moiety of the glycerol-3-phosphate.</text>
</comment>
<keyword evidence="9" id="KW-0443">Lipid metabolism</keyword>
<keyword evidence="7 9" id="KW-0808">Transferase</keyword>
<dbReference type="NCBIfam" id="TIGR00530">
    <property type="entry name" value="AGP_acyltrn"/>
    <property type="match status" value="1"/>
</dbReference>
<evidence type="ECO:0000313" key="12">
    <source>
        <dbReference type="EMBL" id="SPD74956.1"/>
    </source>
</evidence>
<comment type="catalytic activity">
    <reaction evidence="1 9">
        <text>a 1-acyl-sn-glycero-3-phosphate + an acyl-CoA = a 1,2-diacyl-sn-glycero-3-phosphate + CoA</text>
        <dbReference type="Rhea" id="RHEA:19709"/>
        <dbReference type="ChEBI" id="CHEBI:57287"/>
        <dbReference type="ChEBI" id="CHEBI:57970"/>
        <dbReference type="ChEBI" id="CHEBI:58342"/>
        <dbReference type="ChEBI" id="CHEBI:58608"/>
        <dbReference type="EC" id="2.3.1.51"/>
    </reaction>
</comment>
<evidence type="ECO:0000256" key="10">
    <source>
        <dbReference type="SAM" id="Phobius"/>
    </source>
</evidence>
<dbReference type="PANTHER" id="PTHR10434:SF11">
    <property type="entry name" value="1-ACYL-SN-GLYCEROL-3-PHOSPHATE ACYLTRANSFERASE"/>
    <property type="match status" value="1"/>
</dbReference>
<feature type="transmembrane region" description="Helical" evidence="10">
    <location>
        <begin position="6"/>
        <end position="28"/>
    </location>
</feature>
<dbReference type="InterPro" id="IPR004552">
    <property type="entry name" value="AGP_acyltrans"/>
</dbReference>
<dbReference type="UniPathway" id="UPA00557">
    <property type="reaction ID" value="UER00613"/>
</dbReference>
<gene>
    <name evidence="12" type="ORF">PITCH_A390053</name>
</gene>
<evidence type="ECO:0000256" key="4">
    <source>
        <dbReference type="ARBA" id="ARBA00008655"/>
    </source>
</evidence>
<organism evidence="12">
    <name type="scientific">uncultured Desulfobacterium sp</name>
    <dbReference type="NCBI Taxonomy" id="201089"/>
    <lineage>
        <taxon>Bacteria</taxon>
        <taxon>Pseudomonadati</taxon>
        <taxon>Thermodesulfobacteriota</taxon>
        <taxon>Desulfobacteria</taxon>
        <taxon>Desulfobacterales</taxon>
        <taxon>Desulfobacteriaceae</taxon>
        <taxon>Desulfobacterium</taxon>
        <taxon>environmental samples</taxon>
    </lineage>
</organism>
<comment type="pathway">
    <text evidence="3">Lipid metabolism.</text>
</comment>
<name>A0A445MZQ6_9BACT</name>
<dbReference type="EC" id="2.3.1.51" evidence="5 9"/>
<dbReference type="SUPFAM" id="SSF69593">
    <property type="entry name" value="Glycerol-3-phosphate (1)-acyltransferase"/>
    <property type="match status" value="1"/>
</dbReference>
<keyword evidence="10" id="KW-0472">Membrane</keyword>
<dbReference type="Pfam" id="PF01553">
    <property type="entry name" value="Acyltransferase"/>
    <property type="match status" value="1"/>
</dbReference>
<keyword evidence="9" id="KW-1208">Phospholipid metabolism</keyword>
<accession>A0A445MZQ6</accession>
<dbReference type="GO" id="GO:0003841">
    <property type="term" value="F:1-acylglycerol-3-phosphate O-acyltransferase activity"/>
    <property type="evidence" value="ECO:0007669"/>
    <property type="project" value="UniProtKB-UniRule"/>
</dbReference>
<dbReference type="EMBL" id="OJIN01000180">
    <property type="protein sequence ID" value="SPD74956.1"/>
    <property type="molecule type" value="Genomic_DNA"/>
</dbReference>
<keyword evidence="10" id="KW-0812">Transmembrane</keyword>
<keyword evidence="9" id="KW-0444">Lipid biosynthesis</keyword>
<dbReference type="PANTHER" id="PTHR10434">
    <property type="entry name" value="1-ACYL-SN-GLYCEROL-3-PHOSPHATE ACYLTRANSFERASE"/>
    <property type="match status" value="1"/>
</dbReference>
<evidence type="ECO:0000256" key="6">
    <source>
        <dbReference type="ARBA" id="ARBA00016139"/>
    </source>
</evidence>
<dbReference type="AlphaFoldDB" id="A0A445MZQ6"/>
<evidence type="ECO:0000256" key="8">
    <source>
        <dbReference type="ARBA" id="ARBA00023315"/>
    </source>
</evidence>
<keyword evidence="8 9" id="KW-0012">Acyltransferase</keyword>
<dbReference type="InterPro" id="IPR002123">
    <property type="entry name" value="Plipid/glycerol_acylTrfase"/>
</dbReference>
<protein>
    <recommendedName>
        <fullName evidence="6 9">1-acyl-sn-glycerol-3-phosphate acyltransferase</fullName>
        <ecNumber evidence="5 9">2.3.1.51</ecNumber>
    </recommendedName>
</protein>
<dbReference type="GO" id="GO:0006654">
    <property type="term" value="P:phosphatidic acid biosynthetic process"/>
    <property type="evidence" value="ECO:0007669"/>
    <property type="project" value="TreeGrafter"/>
</dbReference>
<sequence>MIRFLFLNAFIGVHTVIFCLWAILLSLFDRNGRLIRYYVCEPWSKTILWVCGIKAHITGQENINGDVPHVFMCNHQSYFDIFALLAYLPSDFKFILKHELMRIPLLGLAMKRAGYFAIERENPREAIRSMDEVVERVKAGTSILIFPEGTRSIDGRLQALKKGAFHVAIKSGCDIIPIAISNTCRIVTKGSFKINKGDIAIHFGRPISVKDYNRKELPRLMEQVRRAILEMMEADGA</sequence>
<dbReference type="SMART" id="SM00563">
    <property type="entry name" value="PlsC"/>
    <property type="match status" value="1"/>
</dbReference>
<evidence type="ECO:0000256" key="5">
    <source>
        <dbReference type="ARBA" id="ARBA00013211"/>
    </source>
</evidence>
<evidence type="ECO:0000256" key="9">
    <source>
        <dbReference type="RuleBase" id="RU361267"/>
    </source>
</evidence>
<proteinExistence type="inferred from homology"/>
<evidence type="ECO:0000256" key="7">
    <source>
        <dbReference type="ARBA" id="ARBA00022679"/>
    </source>
</evidence>
<comment type="pathway">
    <text evidence="2">Phospholipid metabolism; CDP-diacylglycerol biosynthesis; CDP-diacylglycerol from sn-glycerol 3-phosphate: step 2/3.</text>
</comment>
<dbReference type="GO" id="GO:0016020">
    <property type="term" value="C:membrane"/>
    <property type="evidence" value="ECO:0007669"/>
    <property type="project" value="InterPro"/>
</dbReference>
<dbReference type="GO" id="GO:0016024">
    <property type="term" value="P:CDP-diacylglycerol biosynthetic process"/>
    <property type="evidence" value="ECO:0007669"/>
    <property type="project" value="UniProtKB-UniPathway"/>
</dbReference>
<evidence type="ECO:0000256" key="1">
    <source>
        <dbReference type="ARBA" id="ARBA00001141"/>
    </source>
</evidence>
<evidence type="ECO:0000259" key="11">
    <source>
        <dbReference type="SMART" id="SM00563"/>
    </source>
</evidence>
<keyword evidence="9" id="KW-0594">Phospholipid biosynthesis</keyword>
<evidence type="ECO:0000256" key="3">
    <source>
        <dbReference type="ARBA" id="ARBA00005189"/>
    </source>
</evidence>
<reference evidence="12" key="1">
    <citation type="submission" date="2018-01" db="EMBL/GenBank/DDBJ databases">
        <authorList>
            <person name="Regsiter A."/>
            <person name="William W."/>
        </authorList>
    </citation>
    <scope>NUCLEOTIDE SEQUENCE</scope>
    <source>
        <strain evidence="12">TRIP AH-1</strain>
    </source>
</reference>
<comment type="similarity">
    <text evidence="4 9">Belongs to the 1-acyl-sn-glycerol-3-phosphate acyltransferase family.</text>
</comment>
<keyword evidence="10" id="KW-1133">Transmembrane helix</keyword>
<dbReference type="CDD" id="cd07989">
    <property type="entry name" value="LPLAT_AGPAT-like"/>
    <property type="match status" value="1"/>
</dbReference>